<feature type="region of interest" description="Disordered" evidence="1">
    <location>
        <begin position="207"/>
        <end position="236"/>
    </location>
</feature>
<feature type="compositionally biased region" description="Basic and acidic residues" evidence="1">
    <location>
        <begin position="223"/>
        <end position="236"/>
    </location>
</feature>
<proteinExistence type="predicted"/>
<protein>
    <submittedName>
        <fullName evidence="2">Uncharacterized protein</fullName>
    </submittedName>
</protein>
<feature type="region of interest" description="Disordered" evidence="1">
    <location>
        <begin position="114"/>
        <end position="151"/>
    </location>
</feature>
<comment type="caution">
    <text evidence="2">The sequence shown here is derived from an EMBL/GenBank/DDBJ whole genome shotgun (WGS) entry which is preliminary data.</text>
</comment>
<evidence type="ECO:0000256" key="1">
    <source>
        <dbReference type="SAM" id="MobiDB-lite"/>
    </source>
</evidence>
<sequence>MTGHDFGFAFHHVERVTVGFGHGRDQVDDEDRQQRQPVPRQEACTHACELAGGLARDDLGQVHRTRHHDHHQEAEAHGDFVRHHLCRCAQCTQEGVLGVGRPTGDDHAIHFDGRDGHDQQQTSVHIGQRHIGSEGNRHPCGQRRHDSHQRAQIEQALGGSRGLDQFLGQQLQAVGQRLQQTHGAHAVGTKANLHEAQQLALPQREIGHRAHQRGDDADDLDQNPEHWPDDGRPPLRADRVQSAVVDGVNHWAAPFSAARPSAVSCSDGARRTRLSSW</sequence>
<gene>
    <name evidence="2" type="ORF">SDC9_140644</name>
</gene>
<name>A0A645DVZ5_9ZZZZ</name>
<reference evidence="2" key="1">
    <citation type="submission" date="2019-08" db="EMBL/GenBank/DDBJ databases">
        <authorList>
            <person name="Kucharzyk K."/>
            <person name="Murdoch R.W."/>
            <person name="Higgins S."/>
            <person name="Loffler F."/>
        </authorList>
    </citation>
    <scope>NUCLEOTIDE SEQUENCE</scope>
</reference>
<dbReference type="AlphaFoldDB" id="A0A645DVZ5"/>
<evidence type="ECO:0000313" key="2">
    <source>
        <dbReference type="EMBL" id="MPM93506.1"/>
    </source>
</evidence>
<dbReference type="EMBL" id="VSSQ01040300">
    <property type="protein sequence ID" value="MPM93506.1"/>
    <property type="molecule type" value="Genomic_DNA"/>
</dbReference>
<feature type="region of interest" description="Disordered" evidence="1">
    <location>
        <begin position="21"/>
        <end position="41"/>
    </location>
</feature>
<organism evidence="2">
    <name type="scientific">bioreactor metagenome</name>
    <dbReference type="NCBI Taxonomy" id="1076179"/>
    <lineage>
        <taxon>unclassified sequences</taxon>
        <taxon>metagenomes</taxon>
        <taxon>ecological metagenomes</taxon>
    </lineage>
</organism>
<accession>A0A645DVZ5</accession>